<dbReference type="STRING" id="43775.SAMN04489760_107105"/>
<dbReference type="EMBL" id="FOBS01000007">
    <property type="protein sequence ID" value="SEM23643.1"/>
    <property type="molecule type" value="Genomic_DNA"/>
</dbReference>
<dbReference type="Proteomes" id="UP000198744">
    <property type="component" value="Unassembled WGS sequence"/>
</dbReference>
<reference evidence="2 3" key="1">
    <citation type="submission" date="2016-10" db="EMBL/GenBank/DDBJ databases">
        <authorList>
            <person name="de Groot N.N."/>
        </authorList>
    </citation>
    <scope>NUCLEOTIDE SEQUENCE [LARGE SCALE GENOMIC DNA]</scope>
    <source>
        <strain evidence="2 3">DSM 8423</strain>
    </source>
</reference>
<evidence type="ECO:0000256" key="1">
    <source>
        <dbReference type="SAM" id="MobiDB-lite"/>
    </source>
</evidence>
<evidence type="ECO:0000313" key="3">
    <source>
        <dbReference type="Proteomes" id="UP000198744"/>
    </source>
</evidence>
<dbReference type="AlphaFoldDB" id="A0A1H7WQC9"/>
<feature type="compositionally biased region" description="Basic residues" evidence="1">
    <location>
        <begin position="54"/>
        <end position="65"/>
    </location>
</feature>
<evidence type="ECO:0000313" key="2">
    <source>
        <dbReference type="EMBL" id="SEM23643.1"/>
    </source>
</evidence>
<proteinExistence type="predicted"/>
<sequence length="75" mass="8559">MLRCARNGAGSVSILFMLRVGNKVMSRERVNRRQKDIARLLRGKKQSVKDKFRKERGKKSGSRSRHFVDGVSING</sequence>
<gene>
    <name evidence="2" type="ORF">SAMN04489760_107105</name>
</gene>
<protein>
    <submittedName>
        <fullName evidence="2">Uncharacterized protein</fullName>
    </submittedName>
</protein>
<feature type="region of interest" description="Disordered" evidence="1">
    <location>
        <begin position="44"/>
        <end position="75"/>
    </location>
</feature>
<organism evidence="2 3">
    <name type="scientific">Syntrophus gentianae</name>
    <dbReference type="NCBI Taxonomy" id="43775"/>
    <lineage>
        <taxon>Bacteria</taxon>
        <taxon>Pseudomonadati</taxon>
        <taxon>Thermodesulfobacteriota</taxon>
        <taxon>Syntrophia</taxon>
        <taxon>Syntrophales</taxon>
        <taxon>Syntrophaceae</taxon>
        <taxon>Syntrophus</taxon>
    </lineage>
</organism>
<keyword evidence="3" id="KW-1185">Reference proteome</keyword>
<accession>A0A1H7WQC9</accession>
<name>A0A1H7WQC9_9BACT</name>